<proteinExistence type="predicted"/>
<accession>A0A450SK55</accession>
<feature type="region of interest" description="Disordered" evidence="1">
    <location>
        <begin position="72"/>
        <end position="107"/>
    </location>
</feature>
<gene>
    <name evidence="2" type="ORF">BECKDK2373C_GA0170839_10417</name>
</gene>
<evidence type="ECO:0000313" key="2">
    <source>
        <dbReference type="EMBL" id="VFJ53886.1"/>
    </source>
</evidence>
<organism evidence="2">
    <name type="scientific">Candidatus Kentrum sp. DK</name>
    <dbReference type="NCBI Taxonomy" id="2126562"/>
    <lineage>
        <taxon>Bacteria</taxon>
        <taxon>Pseudomonadati</taxon>
        <taxon>Pseudomonadota</taxon>
        <taxon>Gammaproteobacteria</taxon>
        <taxon>Candidatus Kentrum</taxon>
    </lineage>
</organism>
<reference evidence="2" key="1">
    <citation type="submission" date="2019-02" db="EMBL/GenBank/DDBJ databases">
        <authorList>
            <person name="Gruber-Vodicka R. H."/>
            <person name="Seah K. B. B."/>
        </authorList>
    </citation>
    <scope>NUCLEOTIDE SEQUENCE</scope>
    <source>
        <strain evidence="2">BECK_DK161</strain>
    </source>
</reference>
<protein>
    <submittedName>
        <fullName evidence="2">Uncharacterized protein</fullName>
    </submittedName>
</protein>
<feature type="compositionally biased region" description="Basic residues" evidence="1">
    <location>
        <begin position="1"/>
        <end position="11"/>
    </location>
</feature>
<dbReference type="EMBL" id="CAADEY010000041">
    <property type="protein sequence ID" value="VFJ53886.1"/>
    <property type="molecule type" value="Genomic_DNA"/>
</dbReference>
<feature type="compositionally biased region" description="Gly residues" evidence="1">
    <location>
        <begin position="95"/>
        <end position="107"/>
    </location>
</feature>
<dbReference type="AlphaFoldDB" id="A0A450SK55"/>
<evidence type="ECO:0000256" key="1">
    <source>
        <dbReference type="SAM" id="MobiDB-lite"/>
    </source>
</evidence>
<feature type="region of interest" description="Disordered" evidence="1">
    <location>
        <begin position="1"/>
        <end position="24"/>
    </location>
</feature>
<name>A0A450SK55_9GAMM</name>
<sequence length="107" mass="10919">MGTRRRARPVRKQAGSGLWGRRPGETEFLPLLPVLDPGGYVQGGAGVDPDILIMFPALDAVGDGLAAVGGGPPLEGDPVDAPVRGRKIPDLIGRGEAGGGRGGRSSR</sequence>